<evidence type="ECO:0000259" key="2">
    <source>
        <dbReference type="Pfam" id="PF13976"/>
    </source>
</evidence>
<feature type="compositionally biased region" description="Basic residues" evidence="1">
    <location>
        <begin position="212"/>
        <end position="224"/>
    </location>
</feature>
<accession>A0A2R6QHX1</accession>
<reference evidence="4" key="2">
    <citation type="journal article" date="2018" name="BMC Genomics">
        <title>A manually annotated Actinidia chinensis var. chinensis (kiwifruit) genome highlights the challenges associated with draft genomes and gene prediction in plants.</title>
        <authorList>
            <person name="Pilkington S.M."/>
            <person name="Crowhurst R."/>
            <person name="Hilario E."/>
            <person name="Nardozza S."/>
            <person name="Fraser L."/>
            <person name="Peng Y."/>
            <person name="Gunaseelan K."/>
            <person name="Simpson R."/>
            <person name="Tahir J."/>
            <person name="Deroles S.C."/>
            <person name="Templeton K."/>
            <person name="Luo Z."/>
            <person name="Davy M."/>
            <person name="Cheng C."/>
            <person name="McNeilage M."/>
            <person name="Scaglione D."/>
            <person name="Liu Y."/>
            <person name="Zhang Q."/>
            <person name="Datson P."/>
            <person name="De Silva N."/>
            <person name="Gardiner S.E."/>
            <person name="Bassett H."/>
            <person name="Chagne D."/>
            <person name="McCallum J."/>
            <person name="Dzierzon H."/>
            <person name="Deng C."/>
            <person name="Wang Y.Y."/>
            <person name="Barron L."/>
            <person name="Manako K."/>
            <person name="Bowen J."/>
            <person name="Foster T.M."/>
            <person name="Erridge Z.A."/>
            <person name="Tiffin H."/>
            <person name="Waite C.N."/>
            <person name="Davies K.M."/>
            <person name="Grierson E.P."/>
            <person name="Laing W.A."/>
            <person name="Kirk R."/>
            <person name="Chen X."/>
            <person name="Wood M."/>
            <person name="Montefiori M."/>
            <person name="Brummell D.A."/>
            <person name="Schwinn K.E."/>
            <person name="Catanach A."/>
            <person name="Fullerton C."/>
            <person name="Li D."/>
            <person name="Meiyalaghan S."/>
            <person name="Nieuwenhuizen N."/>
            <person name="Read N."/>
            <person name="Prakash R."/>
            <person name="Hunter D."/>
            <person name="Zhang H."/>
            <person name="McKenzie M."/>
            <person name="Knabel M."/>
            <person name="Harris A."/>
            <person name="Allan A.C."/>
            <person name="Gleave A."/>
            <person name="Chen A."/>
            <person name="Janssen B.J."/>
            <person name="Plunkett B."/>
            <person name="Ampomah-Dwamena C."/>
            <person name="Voogd C."/>
            <person name="Leif D."/>
            <person name="Lafferty D."/>
            <person name="Souleyre E.J.F."/>
            <person name="Varkonyi-Gasic E."/>
            <person name="Gambi F."/>
            <person name="Hanley J."/>
            <person name="Yao J.L."/>
            <person name="Cheung J."/>
            <person name="David K.M."/>
            <person name="Warren B."/>
            <person name="Marsh K."/>
            <person name="Snowden K.C."/>
            <person name="Lin-Wang K."/>
            <person name="Brian L."/>
            <person name="Martinez-Sanchez M."/>
            <person name="Wang M."/>
            <person name="Ileperuma N."/>
            <person name="Macnee N."/>
            <person name="Campin R."/>
            <person name="McAtee P."/>
            <person name="Drummond R.S.M."/>
            <person name="Espley R.V."/>
            <person name="Ireland H.S."/>
            <person name="Wu R."/>
            <person name="Atkinson R.G."/>
            <person name="Karunairetnam S."/>
            <person name="Bulley S."/>
            <person name="Chunkath S."/>
            <person name="Hanley Z."/>
            <person name="Storey R."/>
            <person name="Thrimawithana A.H."/>
            <person name="Thomson S."/>
            <person name="David C."/>
            <person name="Testolin R."/>
            <person name="Huang H."/>
            <person name="Hellens R.P."/>
            <person name="Schaffer R.J."/>
        </authorList>
    </citation>
    <scope>NUCLEOTIDE SEQUENCE [LARGE SCALE GENOMIC DNA]</scope>
    <source>
        <strain evidence="4">cv. Red5</strain>
    </source>
</reference>
<keyword evidence="4" id="KW-1185">Reference proteome</keyword>
<evidence type="ECO:0000256" key="1">
    <source>
        <dbReference type="SAM" id="MobiDB-lite"/>
    </source>
</evidence>
<feature type="region of interest" description="Disordered" evidence="1">
    <location>
        <begin position="191"/>
        <end position="260"/>
    </location>
</feature>
<dbReference type="InterPro" id="IPR025724">
    <property type="entry name" value="GAG-pre-integrase_dom"/>
</dbReference>
<dbReference type="Gene3D" id="4.10.60.10">
    <property type="entry name" value="Zinc finger, CCHC-type"/>
    <property type="match status" value="1"/>
</dbReference>
<organism evidence="3 4">
    <name type="scientific">Actinidia chinensis var. chinensis</name>
    <name type="common">Chinese soft-hair kiwi</name>
    <dbReference type="NCBI Taxonomy" id="1590841"/>
    <lineage>
        <taxon>Eukaryota</taxon>
        <taxon>Viridiplantae</taxon>
        <taxon>Streptophyta</taxon>
        <taxon>Embryophyta</taxon>
        <taxon>Tracheophyta</taxon>
        <taxon>Spermatophyta</taxon>
        <taxon>Magnoliopsida</taxon>
        <taxon>eudicotyledons</taxon>
        <taxon>Gunneridae</taxon>
        <taxon>Pentapetalae</taxon>
        <taxon>asterids</taxon>
        <taxon>Ericales</taxon>
        <taxon>Actinidiaceae</taxon>
        <taxon>Actinidia</taxon>
    </lineage>
</organism>
<dbReference type="STRING" id="1590841.A0A2R6QHX1"/>
<dbReference type="SUPFAM" id="SSF57756">
    <property type="entry name" value="Retrovirus zinc finger-like domains"/>
    <property type="match status" value="1"/>
</dbReference>
<evidence type="ECO:0000313" key="3">
    <source>
        <dbReference type="EMBL" id="PSS08215.1"/>
    </source>
</evidence>
<dbReference type="AlphaFoldDB" id="A0A2R6QHX1"/>
<evidence type="ECO:0000313" key="4">
    <source>
        <dbReference type="Proteomes" id="UP000241394"/>
    </source>
</evidence>
<dbReference type="InterPro" id="IPR036875">
    <property type="entry name" value="Znf_CCHC_sf"/>
</dbReference>
<keyword evidence="3" id="KW-0378">Hydrolase</keyword>
<feature type="compositionally biased region" description="Basic and acidic residues" evidence="1">
    <location>
        <begin position="251"/>
        <end position="260"/>
    </location>
</feature>
<name>A0A2R6QHX1_ACTCC</name>
<dbReference type="OMA" id="ETHIEIT"/>
<protein>
    <submittedName>
        <fullName evidence="3">Endonuclease</fullName>
    </submittedName>
</protein>
<sequence length="423" mass="47445">MAEEGKTKIEKFNGKNFSFWKMQMEDYFYQKDLYQLLEGKKPEGIKEADWTVLDRKALGTIRLTISSSMAFNISKEKTTAKLMAALSKMYEKPSASNKVYLMKRLFNMKMANDGRVAEYLNDFNTITSQLESVTIIFDDEVRALFILSGLPDSWDSLVMAVSNSSGSSKLKYDDVVGIILSQELRRKSSGAAETLRSALSTERERLTNRGSNKSRSKSRRKKSKGPREKDAEYHNCGKKGHFARNCKNPKKHTDDQKGDFGKVYLGDDEPCSIIGKGEVQISLTNVTTLRLKDVTKGVMVMAHGKKQGTLYVTSGTNTVLAAASSEPDATTWHLRLGHMSEKGMKAMIMNIKLSGLKQLDPKRKYEIEVLEADAVSTTAYLINRGLSVVLNYGLPQEAWTGNEDIENCKVIRSRDVVFNENAM</sequence>
<dbReference type="PANTHER" id="PTHR47481:SF7">
    <property type="entry name" value="CCHC-TYPE DOMAIN-CONTAINING PROTEIN"/>
    <property type="match status" value="1"/>
</dbReference>
<dbReference type="Proteomes" id="UP000241394">
    <property type="component" value="Chromosome LG16"/>
</dbReference>
<dbReference type="Pfam" id="PF14223">
    <property type="entry name" value="Retrotran_gag_2"/>
    <property type="match status" value="1"/>
</dbReference>
<reference evidence="3 4" key="1">
    <citation type="submission" date="2017-07" db="EMBL/GenBank/DDBJ databases">
        <title>An improved, manually edited Actinidia chinensis var. chinensis (kiwifruit) genome highlights the challenges associated with draft genomes and gene prediction in plants.</title>
        <authorList>
            <person name="Pilkington S."/>
            <person name="Crowhurst R."/>
            <person name="Hilario E."/>
            <person name="Nardozza S."/>
            <person name="Fraser L."/>
            <person name="Peng Y."/>
            <person name="Gunaseelan K."/>
            <person name="Simpson R."/>
            <person name="Tahir J."/>
            <person name="Deroles S."/>
            <person name="Templeton K."/>
            <person name="Luo Z."/>
            <person name="Davy M."/>
            <person name="Cheng C."/>
            <person name="Mcneilage M."/>
            <person name="Scaglione D."/>
            <person name="Liu Y."/>
            <person name="Zhang Q."/>
            <person name="Datson P."/>
            <person name="De Silva N."/>
            <person name="Gardiner S."/>
            <person name="Bassett H."/>
            <person name="Chagne D."/>
            <person name="Mccallum J."/>
            <person name="Dzierzon H."/>
            <person name="Deng C."/>
            <person name="Wang Y.-Y."/>
            <person name="Barron N."/>
            <person name="Manako K."/>
            <person name="Bowen J."/>
            <person name="Foster T."/>
            <person name="Erridge Z."/>
            <person name="Tiffin H."/>
            <person name="Waite C."/>
            <person name="Davies K."/>
            <person name="Grierson E."/>
            <person name="Laing W."/>
            <person name="Kirk R."/>
            <person name="Chen X."/>
            <person name="Wood M."/>
            <person name="Montefiori M."/>
            <person name="Brummell D."/>
            <person name="Schwinn K."/>
            <person name="Catanach A."/>
            <person name="Fullerton C."/>
            <person name="Li D."/>
            <person name="Meiyalaghan S."/>
            <person name="Nieuwenhuizen N."/>
            <person name="Read N."/>
            <person name="Prakash R."/>
            <person name="Hunter D."/>
            <person name="Zhang H."/>
            <person name="Mckenzie M."/>
            <person name="Knabel M."/>
            <person name="Harris A."/>
            <person name="Allan A."/>
            <person name="Chen A."/>
            <person name="Janssen B."/>
            <person name="Plunkett B."/>
            <person name="Dwamena C."/>
            <person name="Voogd C."/>
            <person name="Leif D."/>
            <person name="Lafferty D."/>
            <person name="Souleyre E."/>
            <person name="Varkonyi-Gasic E."/>
            <person name="Gambi F."/>
            <person name="Hanley J."/>
            <person name="Yao J.-L."/>
            <person name="Cheung J."/>
            <person name="David K."/>
            <person name="Warren B."/>
            <person name="Marsh K."/>
            <person name="Snowden K."/>
            <person name="Lin-Wang K."/>
            <person name="Brian L."/>
            <person name="Martinez-Sanchez M."/>
            <person name="Wang M."/>
            <person name="Ileperuma N."/>
            <person name="Macnee N."/>
            <person name="Campin R."/>
            <person name="Mcatee P."/>
            <person name="Drummond R."/>
            <person name="Espley R."/>
            <person name="Ireland H."/>
            <person name="Wu R."/>
            <person name="Atkinson R."/>
            <person name="Karunairetnam S."/>
            <person name="Bulley S."/>
            <person name="Chunkath S."/>
            <person name="Hanley Z."/>
            <person name="Storey R."/>
            <person name="Thrimawithana A."/>
            <person name="Thomson S."/>
            <person name="David C."/>
            <person name="Testolin R."/>
        </authorList>
    </citation>
    <scope>NUCLEOTIDE SEQUENCE [LARGE SCALE GENOMIC DNA]</scope>
    <source>
        <strain evidence="4">cv. Red5</strain>
        <tissue evidence="3">Young leaf</tissue>
    </source>
</reference>
<dbReference type="GO" id="GO:0008270">
    <property type="term" value="F:zinc ion binding"/>
    <property type="evidence" value="ECO:0007669"/>
    <property type="project" value="InterPro"/>
</dbReference>
<dbReference type="InParanoid" id="A0A2R6QHX1"/>
<gene>
    <name evidence="3" type="ORF">CEY00_Acc18592</name>
</gene>
<proteinExistence type="predicted"/>
<comment type="caution">
    <text evidence="3">The sequence shown here is derived from an EMBL/GenBank/DDBJ whole genome shotgun (WGS) entry which is preliminary data.</text>
</comment>
<dbReference type="GO" id="GO:0003676">
    <property type="term" value="F:nucleic acid binding"/>
    <property type="evidence" value="ECO:0007669"/>
    <property type="project" value="InterPro"/>
</dbReference>
<dbReference type="OrthoDB" id="418757at2759"/>
<feature type="domain" description="GAG-pre-integrase" evidence="2">
    <location>
        <begin position="310"/>
        <end position="360"/>
    </location>
</feature>
<feature type="compositionally biased region" description="Basic residues" evidence="1">
    <location>
        <begin position="236"/>
        <end position="250"/>
    </location>
</feature>
<dbReference type="EMBL" id="NKQK01000016">
    <property type="protein sequence ID" value="PSS08215.1"/>
    <property type="molecule type" value="Genomic_DNA"/>
</dbReference>
<feature type="compositionally biased region" description="Basic and acidic residues" evidence="1">
    <location>
        <begin position="225"/>
        <end position="235"/>
    </location>
</feature>
<dbReference type="GO" id="GO:0004519">
    <property type="term" value="F:endonuclease activity"/>
    <property type="evidence" value="ECO:0007669"/>
    <property type="project" value="UniProtKB-KW"/>
</dbReference>
<dbReference type="Gramene" id="PSS08215">
    <property type="protein sequence ID" value="PSS08215"/>
    <property type="gene ID" value="CEY00_Acc18592"/>
</dbReference>
<dbReference type="Pfam" id="PF13976">
    <property type="entry name" value="gag_pre-integrs"/>
    <property type="match status" value="1"/>
</dbReference>
<keyword evidence="3" id="KW-0540">Nuclease</keyword>
<keyword evidence="3" id="KW-0255">Endonuclease</keyword>
<dbReference type="PANTHER" id="PTHR47481">
    <property type="match status" value="1"/>
</dbReference>